<accession>A0A917FAE5</accession>
<feature type="domain" description="Transcriptional repressor PaaX-like central Cas2-like" evidence="4">
    <location>
        <begin position="119"/>
        <end position="175"/>
    </location>
</feature>
<keyword evidence="6" id="KW-1185">Reference proteome</keyword>
<dbReference type="EMBL" id="BMEM01000006">
    <property type="protein sequence ID" value="GGF59664.1"/>
    <property type="molecule type" value="Genomic_DNA"/>
</dbReference>
<dbReference type="PANTHER" id="PTHR30319:SF1">
    <property type="entry name" value="TRANSCRIPTIONAL REPRESSOR PAAX"/>
    <property type="match status" value="1"/>
</dbReference>
<feature type="region of interest" description="Disordered" evidence="1">
    <location>
        <begin position="1"/>
        <end position="26"/>
    </location>
</feature>
<feature type="domain" description="Transcriptional repressor PaaX-like C-terminal" evidence="3">
    <location>
        <begin position="201"/>
        <end position="286"/>
    </location>
</feature>
<dbReference type="AlphaFoldDB" id="A0A917FAE5"/>
<dbReference type="InterPro" id="IPR013225">
    <property type="entry name" value="PaaX_C"/>
</dbReference>
<dbReference type="InterPro" id="IPR011965">
    <property type="entry name" value="PaaX_trns_reg"/>
</dbReference>
<dbReference type="InterPro" id="IPR036388">
    <property type="entry name" value="WH-like_DNA-bd_sf"/>
</dbReference>
<protein>
    <submittedName>
        <fullName evidence="5">ArsR family transcriptional regulator</fullName>
    </submittedName>
</protein>
<sequence>MRAGSKSAASIPSPPTRRLIGPARDPCHTGRMHARSAVVDLYGDHLRQHGWWAPVAGVVALARDCDVQPAAARTAVSRLVREGWLVAEARAGVRGYAATPLAQERLVGAHARIYATGPRGWDGTWHVVIVEHGGERRRRDQVSASMGYLGYGRLAPGAWVSPRASEELSGVLARHGARWTAVRGPLDVGAASPAALAARVWDLEALASAYRDFLAALPGPSQVRALTSADAYPERARVVHAWRKFLFSDPDLPAEVLPDGWVGVEARARFLEVAGALRPAAELHVARTLRAGDSAA</sequence>
<dbReference type="Gene3D" id="3.30.70.2650">
    <property type="match status" value="1"/>
</dbReference>
<dbReference type="Proteomes" id="UP000605670">
    <property type="component" value="Unassembled WGS sequence"/>
</dbReference>
<dbReference type="PIRSF" id="PIRSF020623">
    <property type="entry name" value="PaaX"/>
    <property type="match status" value="1"/>
</dbReference>
<dbReference type="Pfam" id="PF07848">
    <property type="entry name" value="PaaX"/>
    <property type="match status" value="1"/>
</dbReference>
<evidence type="ECO:0000313" key="6">
    <source>
        <dbReference type="Proteomes" id="UP000605670"/>
    </source>
</evidence>
<dbReference type="Gene3D" id="1.20.58.1460">
    <property type="match status" value="1"/>
</dbReference>
<reference evidence="5" key="1">
    <citation type="journal article" date="2014" name="Int. J. Syst. Evol. Microbiol.">
        <title>Complete genome sequence of Corynebacterium casei LMG S-19264T (=DSM 44701T), isolated from a smear-ripened cheese.</title>
        <authorList>
            <consortium name="US DOE Joint Genome Institute (JGI-PGF)"/>
            <person name="Walter F."/>
            <person name="Albersmeier A."/>
            <person name="Kalinowski J."/>
            <person name="Ruckert C."/>
        </authorList>
    </citation>
    <scope>NUCLEOTIDE SEQUENCE</scope>
    <source>
        <strain evidence="5">CGMCC 1.12160</strain>
    </source>
</reference>
<dbReference type="Gene3D" id="1.10.10.10">
    <property type="entry name" value="Winged helix-like DNA-binding domain superfamily/Winged helix DNA-binding domain"/>
    <property type="match status" value="1"/>
</dbReference>
<dbReference type="Pfam" id="PF20803">
    <property type="entry name" value="PaaX_M"/>
    <property type="match status" value="1"/>
</dbReference>
<dbReference type="InterPro" id="IPR048846">
    <property type="entry name" value="PaaX-like_central"/>
</dbReference>
<evidence type="ECO:0000259" key="2">
    <source>
        <dbReference type="Pfam" id="PF07848"/>
    </source>
</evidence>
<evidence type="ECO:0000313" key="5">
    <source>
        <dbReference type="EMBL" id="GGF59664.1"/>
    </source>
</evidence>
<reference evidence="5" key="2">
    <citation type="submission" date="2020-09" db="EMBL/GenBank/DDBJ databases">
        <authorList>
            <person name="Sun Q."/>
            <person name="Zhou Y."/>
        </authorList>
    </citation>
    <scope>NUCLEOTIDE SEQUENCE</scope>
    <source>
        <strain evidence="5">CGMCC 1.12160</strain>
    </source>
</reference>
<proteinExistence type="predicted"/>
<dbReference type="PANTHER" id="PTHR30319">
    <property type="entry name" value="PHENYLACETIC ACID REGULATOR-RELATED TRANSCRIPTIONAL REPRESSOR"/>
    <property type="match status" value="1"/>
</dbReference>
<evidence type="ECO:0000256" key="1">
    <source>
        <dbReference type="SAM" id="MobiDB-lite"/>
    </source>
</evidence>
<gene>
    <name evidence="5" type="primary">paaX</name>
    <name evidence="5" type="ORF">GCM10011366_29390</name>
</gene>
<dbReference type="Pfam" id="PF08223">
    <property type="entry name" value="PaaX_C"/>
    <property type="match status" value="1"/>
</dbReference>
<evidence type="ECO:0000259" key="3">
    <source>
        <dbReference type="Pfam" id="PF08223"/>
    </source>
</evidence>
<name>A0A917FAE5_9MICO</name>
<organism evidence="5 6">
    <name type="scientific">Ornithinimicrobium tianjinense</name>
    <dbReference type="NCBI Taxonomy" id="1195761"/>
    <lineage>
        <taxon>Bacteria</taxon>
        <taxon>Bacillati</taxon>
        <taxon>Actinomycetota</taxon>
        <taxon>Actinomycetes</taxon>
        <taxon>Micrococcales</taxon>
        <taxon>Ornithinimicrobiaceae</taxon>
        <taxon>Ornithinimicrobium</taxon>
    </lineage>
</organism>
<dbReference type="GO" id="GO:0006351">
    <property type="term" value="P:DNA-templated transcription"/>
    <property type="evidence" value="ECO:0007669"/>
    <property type="project" value="InterPro"/>
</dbReference>
<dbReference type="InterPro" id="IPR012906">
    <property type="entry name" value="PaaX-like_N"/>
</dbReference>
<evidence type="ECO:0000259" key="4">
    <source>
        <dbReference type="Pfam" id="PF20803"/>
    </source>
</evidence>
<comment type="caution">
    <text evidence="5">The sequence shown here is derived from an EMBL/GenBank/DDBJ whole genome shotgun (WGS) entry which is preliminary data.</text>
</comment>
<feature type="domain" description="Transcriptional repressor PaaX-like N-terminal" evidence="2">
    <location>
        <begin position="34"/>
        <end position="91"/>
    </location>
</feature>